<gene>
    <name evidence="1" type="ORF">FB470_006878</name>
</gene>
<keyword evidence="2" id="KW-1185">Reference proteome</keyword>
<sequence length="103" mass="11170">MIPVLDNTLVPALPASYAAFRGAGYEQSRAHTSRALTPYKRVVEVPELESDLDVAVVEPVSLVYGRHRGGDVHVQLTDALSYYDVHLAVAGTNFLECEGERAG</sequence>
<reference evidence="1 2" key="1">
    <citation type="submission" date="2023-07" db="EMBL/GenBank/DDBJ databases">
        <title>Sequencing the genomes of 1000 actinobacteria strains.</title>
        <authorList>
            <person name="Klenk H.-P."/>
        </authorList>
    </citation>
    <scope>NUCLEOTIDE SEQUENCE [LARGE SCALE GENOMIC DNA]</scope>
    <source>
        <strain evidence="1 2">DSM 45805</strain>
    </source>
</reference>
<protein>
    <submittedName>
        <fullName evidence="1">Uncharacterized protein</fullName>
    </submittedName>
</protein>
<evidence type="ECO:0000313" key="2">
    <source>
        <dbReference type="Proteomes" id="UP001229651"/>
    </source>
</evidence>
<dbReference type="Proteomes" id="UP001229651">
    <property type="component" value="Unassembled WGS sequence"/>
</dbReference>
<dbReference type="EMBL" id="JAUSUT010000001">
    <property type="protein sequence ID" value="MDQ0382884.1"/>
    <property type="molecule type" value="Genomic_DNA"/>
</dbReference>
<organism evidence="1 2">
    <name type="scientific">Amycolatopsis thermophila</name>
    <dbReference type="NCBI Taxonomy" id="206084"/>
    <lineage>
        <taxon>Bacteria</taxon>
        <taxon>Bacillati</taxon>
        <taxon>Actinomycetota</taxon>
        <taxon>Actinomycetes</taxon>
        <taxon>Pseudonocardiales</taxon>
        <taxon>Pseudonocardiaceae</taxon>
        <taxon>Amycolatopsis</taxon>
    </lineage>
</organism>
<comment type="caution">
    <text evidence="1">The sequence shown here is derived from an EMBL/GenBank/DDBJ whole genome shotgun (WGS) entry which is preliminary data.</text>
</comment>
<proteinExistence type="predicted"/>
<name>A0ABU0F6D2_9PSEU</name>
<accession>A0ABU0F6D2</accession>
<evidence type="ECO:0000313" key="1">
    <source>
        <dbReference type="EMBL" id="MDQ0382884.1"/>
    </source>
</evidence>
<dbReference type="RefSeq" id="WP_306998444.1">
    <property type="nucleotide sequence ID" value="NZ_JAUSUT010000001.1"/>
</dbReference>